<proteinExistence type="predicted"/>
<comment type="caution">
    <text evidence="1">The sequence shown here is derived from an EMBL/GenBank/DDBJ whole genome shotgun (WGS) entry which is preliminary data.</text>
</comment>
<name>A0A941BEH3_9BURK</name>
<protein>
    <submittedName>
        <fullName evidence="1">Uncharacterized protein</fullName>
    </submittedName>
</protein>
<reference evidence="1 2" key="1">
    <citation type="submission" date="2021-04" db="EMBL/GenBank/DDBJ databases">
        <title>The genome sequence of Ideonella sp. 3Y2.</title>
        <authorList>
            <person name="Liu Y."/>
        </authorList>
    </citation>
    <scope>NUCLEOTIDE SEQUENCE [LARGE SCALE GENOMIC DNA]</scope>
    <source>
        <strain evidence="1 2">3Y2</strain>
    </source>
</reference>
<dbReference type="AlphaFoldDB" id="A0A941BEH3"/>
<accession>A0A941BEH3</accession>
<dbReference type="Proteomes" id="UP000676246">
    <property type="component" value="Unassembled WGS sequence"/>
</dbReference>
<evidence type="ECO:0000313" key="2">
    <source>
        <dbReference type="Proteomes" id="UP000676246"/>
    </source>
</evidence>
<organism evidence="1 2">
    <name type="scientific">Ideonella alba</name>
    <dbReference type="NCBI Taxonomy" id="2824118"/>
    <lineage>
        <taxon>Bacteria</taxon>
        <taxon>Pseudomonadati</taxon>
        <taxon>Pseudomonadota</taxon>
        <taxon>Betaproteobacteria</taxon>
        <taxon>Burkholderiales</taxon>
        <taxon>Sphaerotilaceae</taxon>
        <taxon>Ideonella</taxon>
    </lineage>
</organism>
<keyword evidence="2" id="KW-1185">Reference proteome</keyword>
<dbReference type="EMBL" id="JAGQDD010000002">
    <property type="protein sequence ID" value="MBQ0929972.1"/>
    <property type="molecule type" value="Genomic_DNA"/>
</dbReference>
<sequence>MAQVALALAFDDEPELPRGGALPLPEPDSPERTGFELGWDFARHGLVPPAEHLGGGCPLRQGWEAGLASTGQRAPRASRPASRHVRKWLQLRVQAWRRGRSFEGVQVTPHYLAQIDTAVCPVTRTAFTHASGADTDASVDRVHNGAGYAAGNLAVISLRANQAKADLRWDEARLMAVLAEQRPGGMADGLTAAEWARMAVLMSFVTPLPHEVAASLPLLMLPPNRLRLLNPIQGLQALVTRLLLQPGYAAASQRLAELLPAGEVRRDFQLVFHSLLPRAWDAVRERDPLRLRQRLEDAWRDGALLRRWQRFARHLDAAQAEALVARAARSGLGGGPGGTVVQLHPTAQATEGWALETGGYIASRAPVPRPLAHRVAQA</sequence>
<evidence type="ECO:0000313" key="1">
    <source>
        <dbReference type="EMBL" id="MBQ0929972.1"/>
    </source>
</evidence>
<dbReference type="RefSeq" id="WP_210852207.1">
    <property type="nucleotide sequence ID" value="NZ_JAGQDD010000002.1"/>
</dbReference>
<gene>
    <name evidence="1" type="ORF">KAK03_05685</name>
</gene>